<evidence type="ECO:0000256" key="4">
    <source>
        <dbReference type="ARBA" id="ARBA00023136"/>
    </source>
</evidence>
<dbReference type="InterPro" id="IPR050393">
    <property type="entry name" value="MFP_Efflux_Pump"/>
</dbReference>
<name>A0A931BT83_9HYPH</name>
<dbReference type="EMBL" id="JADQDO010000006">
    <property type="protein sequence ID" value="MBF9234273.1"/>
    <property type="molecule type" value="Genomic_DNA"/>
</dbReference>
<feature type="compositionally biased region" description="Pro residues" evidence="5">
    <location>
        <begin position="302"/>
        <end position="317"/>
    </location>
</feature>
<feature type="region of interest" description="Disordered" evidence="5">
    <location>
        <begin position="291"/>
        <end position="317"/>
    </location>
</feature>
<proteinExistence type="inferred from homology"/>
<dbReference type="SUPFAM" id="SSF111369">
    <property type="entry name" value="HlyD-like secretion proteins"/>
    <property type="match status" value="1"/>
</dbReference>
<feature type="transmembrane region" description="Helical" evidence="6">
    <location>
        <begin position="7"/>
        <end position="27"/>
    </location>
</feature>
<keyword evidence="4 6" id="KW-0472">Membrane</keyword>
<dbReference type="NCBIfam" id="TIGR01730">
    <property type="entry name" value="RND_mfp"/>
    <property type="match status" value="1"/>
</dbReference>
<dbReference type="InterPro" id="IPR006143">
    <property type="entry name" value="RND_pump_MFP"/>
</dbReference>
<dbReference type="Pfam" id="PF25963">
    <property type="entry name" value="Beta-barrel_AAEA"/>
    <property type="match status" value="1"/>
</dbReference>
<evidence type="ECO:0000259" key="8">
    <source>
        <dbReference type="Pfam" id="PF25963"/>
    </source>
</evidence>
<dbReference type="Gene3D" id="2.40.30.170">
    <property type="match status" value="1"/>
</dbReference>
<evidence type="ECO:0000259" key="7">
    <source>
        <dbReference type="Pfam" id="PF25917"/>
    </source>
</evidence>
<accession>A0A931BT83</accession>
<sequence>MPVPRTVRVVVTTLIASAAVAAGWFAWQIYVANPWTRDGRVRVDIIEIAPDVSGPVAQVHVKDNQVVKKGDLLFTIDPERYRFALAQAQASLEGLELQQAQRQRELERRKQLSSLAVTVEAIEQAETAAATATAAYDQALAAFNTARLNLDRTEVRSPVNGYVTNLRLNPGDYATAGKAVVALVDSDSFYVSGYFEETKLRNLREGNKAVIRLMGFPDDLDGHVESVARAIVDREMIQGTGDLIANINPTFSWVRLAQRIPVRIALDHVPDTVSLSAGMTATIVVEPGTQVAPTHPHETAPAAPPAIPTPPPRPPGR</sequence>
<feature type="domain" description="Multidrug resistance protein MdtA-like barrel-sandwich hybrid" evidence="7">
    <location>
        <begin position="45"/>
        <end position="185"/>
    </location>
</feature>
<evidence type="ECO:0000256" key="1">
    <source>
        <dbReference type="ARBA" id="ARBA00009477"/>
    </source>
</evidence>
<evidence type="ECO:0000313" key="10">
    <source>
        <dbReference type="Proteomes" id="UP000599312"/>
    </source>
</evidence>
<keyword evidence="2 6" id="KW-0812">Transmembrane</keyword>
<dbReference type="InterPro" id="IPR058634">
    <property type="entry name" value="AaeA-lik-b-barrel"/>
</dbReference>
<dbReference type="PANTHER" id="PTHR30367:SF12">
    <property type="entry name" value="P-HYDROXYBENZOIC ACID EFFLUX PUMP SUBUNIT AAEA"/>
    <property type="match status" value="1"/>
</dbReference>
<evidence type="ECO:0000256" key="5">
    <source>
        <dbReference type="SAM" id="MobiDB-lite"/>
    </source>
</evidence>
<keyword evidence="3 6" id="KW-1133">Transmembrane helix</keyword>
<gene>
    <name evidence="9" type="ORF">I2H38_12910</name>
</gene>
<keyword evidence="10" id="KW-1185">Reference proteome</keyword>
<evidence type="ECO:0000256" key="3">
    <source>
        <dbReference type="ARBA" id="ARBA00022989"/>
    </source>
</evidence>
<comment type="similarity">
    <text evidence="1">Belongs to the membrane fusion protein (MFP) (TC 8.A.1) family.</text>
</comment>
<dbReference type="Proteomes" id="UP000599312">
    <property type="component" value="Unassembled WGS sequence"/>
</dbReference>
<dbReference type="Gene3D" id="2.40.50.100">
    <property type="match status" value="1"/>
</dbReference>
<dbReference type="GO" id="GO:0022857">
    <property type="term" value="F:transmembrane transporter activity"/>
    <property type="evidence" value="ECO:0007669"/>
    <property type="project" value="InterPro"/>
</dbReference>
<evidence type="ECO:0000313" key="9">
    <source>
        <dbReference type="EMBL" id="MBF9234273.1"/>
    </source>
</evidence>
<dbReference type="PANTHER" id="PTHR30367">
    <property type="entry name" value="P-HYDROXYBENZOIC ACID EFFLUX PUMP SUBUNIT AAEA-RELATED"/>
    <property type="match status" value="1"/>
</dbReference>
<dbReference type="GO" id="GO:0016020">
    <property type="term" value="C:membrane"/>
    <property type="evidence" value="ECO:0007669"/>
    <property type="project" value="InterPro"/>
</dbReference>
<comment type="caution">
    <text evidence="9">The sequence shown here is derived from an EMBL/GenBank/DDBJ whole genome shotgun (WGS) entry which is preliminary data.</text>
</comment>
<reference evidence="9" key="1">
    <citation type="submission" date="2020-11" db="EMBL/GenBank/DDBJ databases">
        <authorList>
            <person name="Kim M.K."/>
        </authorList>
    </citation>
    <scope>NUCLEOTIDE SEQUENCE</scope>
    <source>
        <strain evidence="9">BT350</strain>
    </source>
</reference>
<evidence type="ECO:0000256" key="6">
    <source>
        <dbReference type="SAM" id="Phobius"/>
    </source>
</evidence>
<dbReference type="RefSeq" id="WP_196272272.1">
    <property type="nucleotide sequence ID" value="NZ_JADQDO010000006.1"/>
</dbReference>
<evidence type="ECO:0000256" key="2">
    <source>
        <dbReference type="ARBA" id="ARBA00022692"/>
    </source>
</evidence>
<dbReference type="AlphaFoldDB" id="A0A931BT83"/>
<dbReference type="InterPro" id="IPR058625">
    <property type="entry name" value="MdtA-like_BSH"/>
</dbReference>
<dbReference type="Pfam" id="PF25917">
    <property type="entry name" value="BSH_RND"/>
    <property type="match status" value="1"/>
</dbReference>
<protein>
    <submittedName>
        <fullName evidence="9">HlyD family secretion protein</fullName>
    </submittedName>
</protein>
<organism evidence="9 10">
    <name type="scientific">Microvirga alba</name>
    <dbReference type="NCBI Taxonomy" id="2791025"/>
    <lineage>
        <taxon>Bacteria</taxon>
        <taxon>Pseudomonadati</taxon>
        <taxon>Pseudomonadota</taxon>
        <taxon>Alphaproteobacteria</taxon>
        <taxon>Hyphomicrobiales</taxon>
        <taxon>Methylobacteriaceae</taxon>
        <taxon>Microvirga</taxon>
    </lineage>
</organism>
<feature type="domain" description="p-hydroxybenzoic acid efflux pump subunit AaeA-like beta-barrel" evidence="8">
    <location>
        <begin position="188"/>
        <end position="285"/>
    </location>
</feature>